<comment type="caution">
    <text evidence="2">The sequence shown here is derived from an EMBL/GenBank/DDBJ whole genome shotgun (WGS) entry which is preliminary data.</text>
</comment>
<dbReference type="OrthoDB" id="5758646at2"/>
<reference evidence="2 3" key="1">
    <citation type="submission" date="2018-04" db="EMBL/GenBank/DDBJ databases">
        <title>Genomic Encyclopedia of Type Strains, Phase IV (KMG-IV): sequencing the most valuable type-strain genomes for metagenomic binning, comparative biology and taxonomic classification.</title>
        <authorList>
            <person name="Goeker M."/>
        </authorList>
    </citation>
    <scope>NUCLEOTIDE SEQUENCE [LARGE SCALE GENOMIC DNA]</scope>
    <source>
        <strain evidence="2 3">DSM 104150</strain>
    </source>
</reference>
<organism evidence="2 3">
    <name type="scientific">Sinimarinibacterium flocculans</name>
    <dbReference type="NCBI Taxonomy" id="985250"/>
    <lineage>
        <taxon>Bacteria</taxon>
        <taxon>Pseudomonadati</taxon>
        <taxon>Pseudomonadota</taxon>
        <taxon>Gammaproteobacteria</taxon>
        <taxon>Nevskiales</taxon>
        <taxon>Nevskiaceae</taxon>
        <taxon>Sinimarinibacterium</taxon>
    </lineage>
</organism>
<dbReference type="InterPro" id="IPR031593">
    <property type="entry name" value="Porin_7"/>
</dbReference>
<dbReference type="RefSeq" id="WP_110266518.1">
    <property type="nucleotide sequence ID" value="NZ_CAWNXA010000011.1"/>
</dbReference>
<dbReference type="InterPro" id="IPR023614">
    <property type="entry name" value="Porin_dom_sf"/>
</dbReference>
<dbReference type="SUPFAM" id="SSF56935">
    <property type="entry name" value="Porins"/>
    <property type="match status" value="1"/>
</dbReference>
<gene>
    <name evidence="2" type="ORF">C8D93_111150</name>
</gene>
<dbReference type="EMBL" id="QICN01000011">
    <property type="protein sequence ID" value="PXV64978.1"/>
    <property type="molecule type" value="Genomic_DNA"/>
</dbReference>
<feature type="signal peptide" evidence="1">
    <location>
        <begin position="1"/>
        <end position="39"/>
    </location>
</feature>
<evidence type="ECO:0000313" key="3">
    <source>
        <dbReference type="Proteomes" id="UP000248330"/>
    </source>
</evidence>
<keyword evidence="1" id="KW-0732">Signal</keyword>
<protein>
    <submittedName>
        <fullName evidence="2">Putative general porin</fullName>
    </submittedName>
</protein>
<dbReference type="Pfam" id="PF16956">
    <property type="entry name" value="Porin_7"/>
    <property type="match status" value="2"/>
</dbReference>
<evidence type="ECO:0000313" key="2">
    <source>
        <dbReference type="EMBL" id="PXV64978.1"/>
    </source>
</evidence>
<accession>A0A318E7E1</accession>
<evidence type="ECO:0000256" key="1">
    <source>
        <dbReference type="SAM" id="SignalP"/>
    </source>
</evidence>
<dbReference type="Gene3D" id="2.40.160.10">
    <property type="entry name" value="Porin"/>
    <property type="match status" value="1"/>
</dbReference>
<keyword evidence="3" id="KW-1185">Reference proteome</keyword>
<name>A0A318E7E1_9GAMM</name>
<feature type="chain" id="PRO_5016353687" evidence="1">
    <location>
        <begin position="40"/>
        <end position="271"/>
    </location>
</feature>
<sequence length="271" mass="29477">MGERHDTTIKLLTKEISQMRKTAFALALAAAAGFGTAQAQDYQMELEAGYSDINPDQGSGDSALDVSFTYYLDRVATSGRPLAEAAFLHHASNVSVDYLTVDDADSDRIGVEGEFWFEQLYLRGGYATADNSGTDTDTISARIGWMLSPNLRIAGGLDRVDEDSPGAEESDNLVVEAKYVTNLGGGTALNLEGSVTFLDDPADDEVFEFAADYYLNPAFSVGAGLSFADENDNFELRTRYFFTPTIAGQVEYFTQNDGDDDAFRLSGIVRF</sequence>
<proteinExistence type="predicted"/>
<dbReference type="AlphaFoldDB" id="A0A318E7E1"/>
<dbReference type="Proteomes" id="UP000248330">
    <property type="component" value="Unassembled WGS sequence"/>
</dbReference>